<dbReference type="Proteomes" id="UP000799324">
    <property type="component" value="Unassembled WGS sequence"/>
</dbReference>
<dbReference type="EMBL" id="MU004525">
    <property type="protein sequence ID" value="KAF2648703.1"/>
    <property type="molecule type" value="Genomic_DNA"/>
</dbReference>
<dbReference type="AlphaFoldDB" id="A0A6A6SQ15"/>
<organism evidence="2 3">
    <name type="scientific">Lophiostoma macrostomum CBS 122681</name>
    <dbReference type="NCBI Taxonomy" id="1314788"/>
    <lineage>
        <taxon>Eukaryota</taxon>
        <taxon>Fungi</taxon>
        <taxon>Dikarya</taxon>
        <taxon>Ascomycota</taxon>
        <taxon>Pezizomycotina</taxon>
        <taxon>Dothideomycetes</taxon>
        <taxon>Pleosporomycetidae</taxon>
        <taxon>Pleosporales</taxon>
        <taxon>Lophiostomataceae</taxon>
        <taxon>Lophiostoma</taxon>
    </lineage>
</organism>
<proteinExistence type="predicted"/>
<protein>
    <submittedName>
        <fullName evidence="2">HET-domain-containing protein</fullName>
    </submittedName>
</protein>
<dbReference type="Pfam" id="PF06985">
    <property type="entry name" value="HET"/>
    <property type="match status" value="1"/>
</dbReference>
<accession>A0A6A6SQ15</accession>
<dbReference type="InterPro" id="IPR010730">
    <property type="entry name" value="HET"/>
</dbReference>
<sequence length="520" mass="60105">MAFTWDGNEAEYAASIIPRKDLFRKFEESDEEDEYAEDSDDEELEIGAKTSEEIGCDQASLDCSTSNIERELANENRENEIEDYRTMANFLNAIDIETLPKTFRDAIFATKILGKQYIWIDSLCIIQDSKADWQAESAKMHRVYLNAFCNLAALSGENSHHGLFFMRQPEYSVFWRPFHVYNKLATESTFTPYQLINKRWHLERFDDGPLLQRGWVMQERYLAPRTVYFAENEIYWECQSQMASEAYPQNCQETWPLVGPLSTVDFRKDAKDDPPSERWHRLIYTYTRMQLTYPSDIFVALSGIAHAFHLETGYQYVAGMWKETLLEDLCFWLHPRPPSANYEFDAIRAPTWSWASLDAEINWHSQKVTPLAEVLDIQIVTEGGDPYGNVVRGVLTIKGMLCPLSEDQLHCKAHGPFWYARERVMPRVRGDVVFLALFKDECRDESKDEDEDEDEDVRFFCLYGILLEASGNRLGEYIHVGATRFDIGSREDDPFSGLEPDATIPSLAFDSTLGYTITIV</sequence>
<name>A0A6A6SQ15_9PLEO</name>
<dbReference type="PANTHER" id="PTHR33112:SF10">
    <property type="entry name" value="TOL"/>
    <property type="match status" value="1"/>
</dbReference>
<feature type="domain" description="Heterokaryon incompatibility" evidence="1">
    <location>
        <begin position="94"/>
        <end position="219"/>
    </location>
</feature>
<dbReference type="PANTHER" id="PTHR33112">
    <property type="entry name" value="DOMAIN PROTEIN, PUTATIVE-RELATED"/>
    <property type="match status" value="1"/>
</dbReference>
<keyword evidence="3" id="KW-1185">Reference proteome</keyword>
<evidence type="ECO:0000259" key="1">
    <source>
        <dbReference type="Pfam" id="PF06985"/>
    </source>
</evidence>
<evidence type="ECO:0000313" key="2">
    <source>
        <dbReference type="EMBL" id="KAF2648703.1"/>
    </source>
</evidence>
<gene>
    <name evidence="2" type="ORF">K491DRAFT_783867</name>
</gene>
<evidence type="ECO:0000313" key="3">
    <source>
        <dbReference type="Proteomes" id="UP000799324"/>
    </source>
</evidence>
<dbReference type="OrthoDB" id="3486565at2759"/>
<reference evidence="2" key="1">
    <citation type="journal article" date="2020" name="Stud. Mycol.">
        <title>101 Dothideomycetes genomes: a test case for predicting lifestyles and emergence of pathogens.</title>
        <authorList>
            <person name="Haridas S."/>
            <person name="Albert R."/>
            <person name="Binder M."/>
            <person name="Bloem J."/>
            <person name="Labutti K."/>
            <person name="Salamov A."/>
            <person name="Andreopoulos B."/>
            <person name="Baker S."/>
            <person name="Barry K."/>
            <person name="Bills G."/>
            <person name="Bluhm B."/>
            <person name="Cannon C."/>
            <person name="Castanera R."/>
            <person name="Culley D."/>
            <person name="Daum C."/>
            <person name="Ezra D."/>
            <person name="Gonzalez J."/>
            <person name="Henrissat B."/>
            <person name="Kuo A."/>
            <person name="Liang C."/>
            <person name="Lipzen A."/>
            <person name="Lutzoni F."/>
            <person name="Magnuson J."/>
            <person name="Mondo S."/>
            <person name="Nolan M."/>
            <person name="Ohm R."/>
            <person name="Pangilinan J."/>
            <person name="Park H.-J."/>
            <person name="Ramirez L."/>
            <person name="Alfaro M."/>
            <person name="Sun H."/>
            <person name="Tritt A."/>
            <person name="Yoshinaga Y."/>
            <person name="Zwiers L.-H."/>
            <person name="Turgeon B."/>
            <person name="Goodwin S."/>
            <person name="Spatafora J."/>
            <person name="Crous P."/>
            <person name="Grigoriev I."/>
        </authorList>
    </citation>
    <scope>NUCLEOTIDE SEQUENCE</scope>
    <source>
        <strain evidence="2">CBS 122681</strain>
    </source>
</reference>